<proteinExistence type="predicted"/>
<keyword evidence="2" id="KW-0963">Cytoplasm</keyword>
<evidence type="ECO:0000259" key="4">
    <source>
        <dbReference type="Pfam" id="PF09598"/>
    </source>
</evidence>
<feature type="domain" description="STM1-like N-terminal" evidence="4">
    <location>
        <begin position="6"/>
        <end position="74"/>
    </location>
</feature>
<comment type="caution">
    <text evidence="5">The sequence shown here is derived from an EMBL/GenBank/DDBJ whole genome shotgun (WGS) entry which is preliminary data.</text>
</comment>
<keyword evidence="6" id="KW-1185">Reference proteome</keyword>
<dbReference type="Pfam" id="PF09598">
    <property type="entry name" value="Stm1_N"/>
    <property type="match status" value="1"/>
</dbReference>
<dbReference type="InterPro" id="IPR019084">
    <property type="entry name" value="STM1-like_N"/>
</dbReference>
<reference evidence="5" key="1">
    <citation type="submission" date="2023-02" db="EMBL/GenBank/DDBJ databases">
        <title>Genome of toxic invasive species Heracleum sosnowskyi carries increased number of genes despite the absence of recent whole-genome duplications.</title>
        <authorList>
            <person name="Schelkunov M."/>
            <person name="Shtratnikova V."/>
            <person name="Makarenko M."/>
            <person name="Klepikova A."/>
            <person name="Omelchenko D."/>
            <person name="Novikova G."/>
            <person name="Obukhova E."/>
            <person name="Bogdanov V."/>
            <person name="Penin A."/>
            <person name="Logacheva M."/>
        </authorList>
    </citation>
    <scope>NUCLEOTIDE SEQUENCE</scope>
    <source>
        <strain evidence="5">Hsosn_3</strain>
        <tissue evidence="5">Leaf</tissue>
    </source>
</reference>
<evidence type="ECO:0000256" key="3">
    <source>
        <dbReference type="SAM" id="MobiDB-lite"/>
    </source>
</evidence>
<feature type="compositionally biased region" description="Polar residues" evidence="3">
    <location>
        <begin position="161"/>
        <end position="172"/>
    </location>
</feature>
<accession>A0AAD8N057</accession>
<feature type="region of interest" description="Disordered" evidence="3">
    <location>
        <begin position="139"/>
        <end position="252"/>
    </location>
</feature>
<dbReference type="Proteomes" id="UP001237642">
    <property type="component" value="Unassembled WGS sequence"/>
</dbReference>
<name>A0AAD8N057_9APIA</name>
<gene>
    <name evidence="5" type="ORF">POM88_006628</name>
</gene>
<protein>
    <recommendedName>
        <fullName evidence="4">STM1-like N-terminal domain-containing protein</fullName>
    </recommendedName>
</protein>
<feature type="region of interest" description="Disordered" evidence="3">
    <location>
        <begin position="58"/>
        <end position="84"/>
    </location>
</feature>
<dbReference type="AlphaFoldDB" id="A0AAD8N057"/>
<organism evidence="5 6">
    <name type="scientific">Heracleum sosnowskyi</name>
    <dbReference type="NCBI Taxonomy" id="360622"/>
    <lineage>
        <taxon>Eukaryota</taxon>
        <taxon>Viridiplantae</taxon>
        <taxon>Streptophyta</taxon>
        <taxon>Embryophyta</taxon>
        <taxon>Tracheophyta</taxon>
        <taxon>Spermatophyta</taxon>
        <taxon>Magnoliopsida</taxon>
        <taxon>eudicotyledons</taxon>
        <taxon>Gunneridae</taxon>
        <taxon>Pentapetalae</taxon>
        <taxon>asterids</taxon>
        <taxon>campanulids</taxon>
        <taxon>Apiales</taxon>
        <taxon>Apiaceae</taxon>
        <taxon>Apioideae</taxon>
        <taxon>apioid superclade</taxon>
        <taxon>Tordylieae</taxon>
        <taxon>Tordyliinae</taxon>
        <taxon>Heracleum</taxon>
    </lineage>
</organism>
<sequence length="252" mass="28687">MDKLANAFALLGDEEDKDASTIVAVRTAEAKKITVEHKKIVAEQKKIDAEQKKIVAEQKKIDAEKKNDQQRNGRSDHQVLSKEESHMRWLANRERWLANRERWLAREAEKNQRRLAREVEKNKDMSLKTLKEYEAEQKALEKNNKSDKSTVSVPEKEATLDNFTTKQKSNKNGPAARGMDSQDSRKNLNNRSWAGYSKHNKDNALPDVKVKAEPAPAPAPAPDFSETNFPVLGKVTKPTKSSVKHIRKDNTH</sequence>
<reference evidence="5" key="2">
    <citation type="submission" date="2023-05" db="EMBL/GenBank/DDBJ databases">
        <authorList>
            <person name="Schelkunov M.I."/>
        </authorList>
    </citation>
    <scope>NUCLEOTIDE SEQUENCE</scope>
    <source>
        <strain evidence="5">Hsosn_3</strain>
        <tissue evidence="5">Leaf</tissue>
    </source>
</reference>
<dbReference type="EMBL" id="JAUIZM010000002">
    <property type="protein sequence ID" value="KAK1396765.1"/>
    <property type="molecule type" value="Genomic_DNA"/>
</dbReference>
<evidence type="ECO:0000313" key="5">
    <source>
        <dbReference type="EMBL" id="KAK1396765.1"/>
    </source>
</evidence>
<dbReference type="GO" id="GO:0005737">
    <property type="term" value="C:cytoplasm"/>
    <property type="evidence" value="ECO:0007669"/>
    <property type="project" value="UniProtKB-SubCell"/>
</dbReference>
<evidence type="ECO:0000313" key="6">
    <source>
        <dbReference type="Proteomes" id="UP001237642"/>
    </source>
</evidence>
<feature type="compositionally biased region" description="Basic and acidic residues" evidence="3">
    <location>
        <begin position="139"/>
        <end position="159"/>
    </location>
</feature>
<feature type="compositionally biased region" description="Basic residues" evidence="3">
    <location>
        <begin position="242"/>
        <end position="252"/>
    </location>
</feature>
<evidence type="ECO:0000256" key="1">
    <source>
        <dbReference type="ARBA" id="ARBA00004496"/>
    </source>
</evidence>
<feature type="compositionally biased region" description="Basic and acidic residues" evidence="3">
    <location>
        <begin position="199"/>
        <end position="212"/>
    </location>
</feature>
<comment type="subcellular location">
    <subcellularLocation>
        <location evidence="1">Cytoplasm</location>
    </subcellularLocation>
</comment>
<evidence type="ECO:0000256" key="2">
    <source>
        <dbReference type="ARBA" id="ARBA00022490"/>
    </source>
</evidence>